<protein>
    <submittedName>
        <fullName evidence="2">Uncharacterized protein</fullName>
    </submittedName>
</protein>
<dbReference type="RefSeq" id="WP_204638231.1">
    <property type="nucleotide sequence ID" value="NZ_CP183983.1"/>
</dbReference>
<evidence type="ECO:0000313" key="2">
    <source>
        <dbReference type="EMBL" id="MBM7123717.1"/>
    </source>
</evidence>
<comment type="caution">
    <text evidence="2">The sequence shown here is derived from an EMBL/GenBank/DDBJ whole genome shotgun (WGS) entry which is preliminary data.</text>
</comment>
<keyword evidence="1" id="KW-1133">Transmembrane helix</keyword>
<name>A0ABS2JZ04_9GAMM</name>
<dbReference type="EMBL" id="JADIKC010000017">
    <property type="protein sequence ID" value="MBM7123717.1"/>
    <property type="molecule type" value="Genomic_DNA"/>
</dbReference>
<gene>
    <name evidence="2" type="ORF">ISP20_21310</name>
</gene>
<organism evidence="2 3">
    <name type="scientific">Dyella kyungheensis</name>
    <dbReference type="NCBI Taxonomy" id="1242174"/>
    <lineage>
        <taxon>Bacteria</taxon>
        <taxon>Pseudomonadati</taxon>
        <taxon>Pseudomonadota</taxon>
        <taxon>Gammaproteobacteria</taxon>
        <taxon>Lysobacterales</taxon>
        <taxon>Rhodanobacteraceae</taxon>
        <taxon>Dyella</taxon>
    </lineage>
</organism>
<dbReference type="Proteomes" id="UP001430065">
    <property type="component" value="Unassembled WGS sequence"/>
</dbReference>
<keyword evidence="1" id="KW-0812">Transmembrane</keyword>
<proteinExistence type="predicted"/>
<sequence>MIPIQKALFGKIADRETAIDLATWAGDGYFGCAALLAFFWLLFAPGLIFAFPLFAICGYFTRFKHSRTAAVAGALLGPVSFVFWAVPLSFTRVGLVLALTTWIGTRGAVATFRLNGRFQASGR</sequence>
<feature type="transmembrane region" description="Helical" evidence="1">
    <location>
        <begin position="28"/>
        <end position="56"/>
    </location>
</feature>
<evidence type="ECO:0000256" key="1">
    <source>
        <dbReference type="SAM" id="Phobius"/>
    </source>
</evidence>
<feature type="transmembrane region" description="Helical" evidence="1">
    <location>
        <begin position="68"/>
        <end position="87"/>
    </location>
</feature>
<keyword evidence="1" id="KW-0472">Membrane</keyword>
<evidence type="ECO:0000313" key="3">
    <source>
        <dbReference type="Proteomes" id="UP001430065"/>
    </source>
</evidence>
<reference evidence="2 3" key="1">
    <citation type="submission" date="2020-10" db="EMBL/GenBank/DDBJ databases">
        <title>Phylogeny of dyella-like bacteria.</title>
        <authorList>
            <person name="Fu J."/>
        </authorList>
    </citation>
    <scope>NUCLEOTIDE SEQUENCE [LARGE SCALE GENOMIC DNA]</scope>
    <source>
        <strain evidence="2 3">THG-B117</strain>
    </source>
</reference>
<accession>A0ABS2JZ04</accession>
<feature type="transmembrane region" description="Helical" evidence="1">
    <location>
        <begin position="93"/>
        <end position="114"/>
    </location>
</feature>
<keyword evidence="3" id="KW-1185">Reference proteome</keyword>